<dbReference type="InterPro" id="IPR041529">
    <property type="entry name" value="DUF5598"/>
</dbReference>
<evidence type="ECO:0000256" key="3">
    <source>
        <dbReference type="ARBA" id="ARBA00022676"/>
    </source>
</evidence>
<dbReference type="PANTHER" id="PTHR43816">
    <property type="entry name" value="NICOTINAMIDE PHOSPHORIBOSYLTRANSFERASE"/>
    <property type="match status" value="1"/>
</dbReference>
<dbReference type="PANTHER" id="PTHR43816:SF1">
    <property type="entry name" value="NICOTINAMIDE PHOSPHORIBOSYLTRANSFERASE"/>
    <property type="match status" value="1"/>
</dbReference>
<evidence type="ECO:0000256" key="4">
    <source>
        <dbReference type="ARBA" id="ARBA00022679"/>
    </source>
</evidence>
<gene>
    <name evidence="11" type="ORF">H4219_002325</name>
</gene>
<comment type="similarity">
    <text evidence="1">Belongs to the NAPRTase family.</text>
</comment>
<keyword evidence="3" id="KW-0328">Glycosyltransferase</keyword>
<evidence type="ECO:0000313" key="12">
    <source>
        <dbReference type="Proteomes" id="UP001150538"/>
    </source>
</evidence>
<dbReference type="EC" id="2.4.2.12" evidence="6"/>
<feature type="domain" description="Nicotinate/nicotinamide phosphoribosyltransferase" evidence="9">
    <location>
        <begin position="186"/>
        <end position="418"/>
    </location>
</feature>
<dbReference type="Pfam" id="PF04095">
    <property type="entry name" value="NAPRTase"/>
    <property type="match status" value="1"/>
</dbReference>
<sequence length="529" mass="58554">MNSMFSKLPYGLLTDSYKLSHYRLYPDATKAVAYGEFRKPFDDQKDDQRIVFYGIRHIIESYLCKQWTVKDVDTMEAFLATHRMGNTAYPFPKELFLKFIKENDGYFPIKVQALPEGSVVYPHVPVFQITAEGEYAILVTYLESILCMCWYPSTVATLSRKVRTILEKGFEQSVDEENYGMISGMLNDFGFRGCACVEQSILGGMAHLLNFDGTDNLPAAFCAQYEFNSGKPVGTTVPATEHSVMTAHKTELGALQRAIAEYGDGVMSCVMDSYDYARALSELLPVVKEQKLAKGGVLVIRPDSGDPVEAVLMALEAGEKVFGVQRNTKGYKVLNGCAVLQGDGISLYTVGDLVKAVLGAGYSIQNVAFGMGGGLLQKVHRDTMSFAVKISSITYHDGKVRDIMKCPKSDSNKKSLPGCFAVLGSPDENNGAKCPPIVYHCDQQPDSSIQPTPPSKEINKDQARDGADNILRVVYDKGPVQGAWEGESFDKLRKRIRSQWDAFPPVHDAISESLKRYQEQIMADQENIG</sequence>
<dbReference type="GO" id="GO:0009435">
    <property type="term" value="P:NAD+ biosynthetic process"/>
    <property type="evidence" value="ECO:0007669"/>
    <property type="project" value="InterPro"/>
</dbReference>
<dbReference type="InterPro" id="IPR041525">
    <property type="entry name" value="N/Namide_PRibTrfase"/>
</dbReference>
<protein>
    <recommendedName>
        <fullName evidence="7">Nicotinamide phosphoribosyltransferase</fullName>
        <ecNumber evidence="6">2.4.2.12</ecNumber>
    </recommendedName>
</protein>
<evidence type="ECO:0000256" key="8">
    <source>
        <dbReference type="ARBA" id="ARBA00047835"/>
    </source>
</evidence>
<evidence type="ECO:0000259" key="9">
    <source>
        <dbReference type="Pfam" id="PF04095"/>
    </source>
</evidence>
<evidence type="ECO:0000256" key="5">
    <source>
        <dbReference type="ARBA" id="ARBA00035007"/>
    </source>
</evidence>
<feature type="domain" description="Nicotinamide phosphoribosyltransferase N-terminal" evidence="10">
    <location>
        <begin position="12"/>
        <end position="111"/>
    </location>
</feature>
<evidence type="ECO:0000313" key="11">
    <source>
        <dbReference type="EMBL" id="KAJ1918875.1"/>
    </source>
</evidence>
<evidence type="ECO:0000256" key="6">
    <source>
        <dbReference type="ARBA" id="ARBA00035024"/>
    </source>
</evidence>
<dbReference type="AlphaFoldDB" id="A0A9W8A1F8"/>
<evidence type="ECO:0000259" key="10">
    <source>
        <dbReference type="Pfam" id="PF18127"/>
    </source>
</evidence>
<evidence type="ECO:0000256" key="1">
    <source>
        <dbReference type="ARBA" id="ARBA00010897"/>
    </source>
</evidence>
<dbReference type="InterPro" id="IPR016471">
    <property type="entry name" value="Nicotinamide_PRibTrfase"/>
</dbReference>
<dbReference type="Gene3D" id="3.20.20.70">
    <property type="entry name" value="Aldolase class I"/>
    <property type="match status" value="1"/>
</dbReference>
<dbReference type="Proteomes" id="UP001150538">
    <property type="component" value="Unassembled WGS sequence"/>
</dbReference>
<proteinExistence type="inferred from homology"/>
<dbReference type="EMBL" id="JANBPU010000036">
    <property type="protein sequence ID" value="KAJ1918875.1"/>
    <property type="molecule type" value="Genomic_DNA"/>
</dbReference>
<reference evidence="11" key="1">
    <citation type="submission" date="2022-07" db="EMBL/GenBank/DDBJ databases">
        <title>Phylogenomic reconstructions and comparative analyses of Kickxellomycotina fungi.</title>
        <authorList>
            <person name="Reynolds N.K."/>
            <person name="Stajich J.E."/>
            <person name="Barry K."/>
            <person name="Grigoriev I.V."/>
            <person name="Crous P."/>
            <person name="Smith M.E."/>
        </authorList>
    </citation>
    <scope>NUCLEOTIDE SEQUENCE</scope>
    <source>
        <strain evidence="11">NBRC 100468</strain>
    </source>
</reference>
<keyword evidence="2" id="KW-0662">Pyridine nucleotide biosynthesis</keyword>
<dbReference type="InterPro" id="IPR013785">
    <property type="entry name" value="Aldolase_TIM"/>
</dbReference>
<dbReference type="SUPFAM" id="SSF51690">
    <property type="entry name" value="Nicotinate/Quinolinate PRTase C-terminal domain-like"/>
    <property type="match status" value="1"/>
</dbReference>
<dbReference type="SUPFAM" id="SSF54675">
    <property type="entry name" value="Nicotinate/Quinolinate PRTase N-terminal domain-like"/>
    <property type="match status" value="1"/>
</dbReference>
<name>A0A9W8A1F8_9FUNG</name>
<comment type="pathway">
    <text evidence="5">Cofactor biosynthesis; NAD(+) biosynthesis; nicotinamide D-ribonucleotide from 5-phospho-alpha-D-ribose 1-diphosphate and nicotinamide: step 1/1.</text>
</comment>
<accession>A0A9W8A1F8</accession>
<dbReference type="GO" id="GO:0047280">
    <property type="term" value="F:nicotinamide phosphoribosyltransferase activity"/>
    <property type="evidence" value="ECO:0007669"/>
    <property type="project" value="UniProtKB-EC"/>
</dbReference>
<comment type="caution">
    <text evidence="11">The sequence shown here is derived from an EMBL/GenBank/DDBJ whole genome shotgun (WGS) entry which is preliminary data.</text>
</comment>
<organism evidence="11 12">
    <name type="scientific">Mycoemilia scoparia</name>
    <dbReference type="NCBI Taxonomy" id="417184"/>
    <lineage>
        <taxon>Eukaryota</taxon>
        <taxon>Fungi</taxon>
        <taxon>Fungi incertae sedis</taxon>
        <taxon>Zoopagomycota</taxon>
        <taxon>Kickxellomycotina</taxon>
        <taxon>Kickxellomycetes</taxon>
        <taxon>Kickxellales</taxon>
        <taxon>Kickxellaceae</taxon>
        <taxon>Mycoemilia</taxon>
    </lineage>
</organism>
<dbReference type="InterPro" id="IPR036068">
    <property type="entry name" value="Nicotinate_pribotase-like_C"/>
</dbReference>
<dbReference type="OrthoDB" id="193380at2759"/>
<dbReference type="Pfam" id="PF18127">
    <property type="entry name" value="NAMPT_N"/>
    <property type="match status" value="1"/>
</dbReference>
<evidence type="ECO:0000256" key="2">
    <source>
        <dbReference type="ARBA" id="ARBA00022642"/>
    </source>
</evidence>
<keyword evidence="12" id="KW-1185">Reference proteome</keyword>
<comment type="catalytic activity">
    <reaction evidence="8">
        <text>beta-nicotinamide D-ribonucleotide + diphosphate = 5-phospho-alpha-D-ribose 1-diphosphate + nicotinamide + H(+)</text>
        <dbReference type="Rhea" id="RHEA:16149"/>
        <dbReference type="ChEBI" id="CHEBI:14649"/>
        <dbReference type="ChEBI" id="CHEBI:15378"/>
        <dbReference type="ChEBI" id="CHEBI:17154"/>
        <dbReference type="ChEBI" id="CHEBI:33019"/>
        <dbReference type="ChEBI" id="CHEBI:58017"/>
        <dbReference type="EC" id="2.4.2.12"/>
    </reaction>
    <physiologicalReaction direction="right-to-left" evidence="8">
        <dbReference type="Rhea" id="RHEA:16151"/>
    </physiologicalReaction>
</comment>
<keyword evidence="4" id="KW-0808">Transferase</keyword>
<evidence type="ECO:0000256" key="7">
    <source>
        <dbReference type="ARBA" id="ARBA00035036"/>
    </source>
</evidence>